<accession>A0A2V4C6X2</accession>
<keyword evidence="2 4" id="KW-0808">Transferase</keyword>
<dbReference type="CDD" id="cd03801">
    <property type="entry name" value="GT4_PimA-like"/>
    <property type="match status" value="1"/>
</dbReference>
<name>A0A2V4C6X2_9FLAO</name>
<dbReference type="Gene3D" id="3.40.50.2000">
    <property type="entry name" value="Glycogen Phosphorylase B"/>
    <property type="match status" value="2"/>
</dbReference>
<comment type="caution">
    <text evidence="4">The sequence shown here is derived from an EMBL/GenBank/DDBJ whole genome shotgun (WGS) entry which is preliminary data.</text>
</comment>
<dbReference type="Pfam" id="PF00534">
    <property type="entry name" value="Glycos_transf_1"/>
    <property type="match status" value="1"/>
</dbReference>
<gene>
    <name evidence="4" type="ORF">DMB68_00455</name>
</gene>
<dbReference type="RefSeq" id="WP_110344733.1">
    <property type="nucleotide sequence ID" value="NZ_QJHL01000001.1"/>
</dbReference>
<dbReference type="AlphaFoldDB" id="A0A2V4C6X2"/>
<dbReference type="PANTHER" id="PTHR12526">
    <property type="entry name" value="GLYCOSYLTRANSFERASE"/>
    <property type="match status" value="1"/>
</dbReference>
<reference evidence="4 5" key="1">
    <citation type="submission" date="2018-05" db="EMBL/GenBank/DDBJ databases">
        <title>Flavobacterium sp. strain IMCC34758, incomplete genome.</title>
        <authorList>
            <person name="Joung Y."/>
        </authorList>
    </citation>
    <scope>NUCLEOTIDE SEQUENCE [LARGE SCALE GENOMIC DNA]</scope>
    <source>
        <strain evidence="4 5">IMCC34758</strain>
    </source>
</reference>
<evidence type="ECO:0000259" key="3">
    <source>
        <dbReference type="Pfam" id="PF00534"/>
    </source>
</evidence>
<evidence type="ECO:0000313" key="5">
    <source>
        <dbReference type="Proteomes" id="UP000247681"/>
    </source>
</evidence>
<keyword evidence="1" id="KW-0328">Glycosyltransferase</keyword>
<organism evidence="4 5">
    <name type="scientific">Flavobacterium hydrophilum</name>
    <dbReference type="NCBI Taxonomy" id="2211445"/>
    <lineage>
        <taxon>Bacteria</taxon>
        <taxon>Pseudomonadati</taxon>
        <taxon>Bacteroidota</taxon>
        <taxon>Flavobacteriia</taxon>
        <taxon>Flavobacteriales</taxon>
        <taxon>Flavobacteriaceae</taxon>
        <taxon>Flavobacterium</taxon>
    </lineage>
</organism>
<protein>
    <submittedName>
        <fullName evidence="4">Glycosyltransferase</fullName>
    </submittedName>
</protein>
<evidence type="ECO:0000256" key="2">
    <source>
        <dbReference type="ARBA" id="ARBA00022679"/>
    </source>
</evidence>
<keyword evidence="5" id="KW-1185">Reference proteome</keyword>
<sequence length="371" mass="42742">MRINIGASHRFHLLDLAKELETLGHDVRFYSYVPTKRAIKYGLKKESSFSLFFIMLPFLGLIKLSKKPSFSLKLINWALDSYLSFFMKPCDVYIALGTVYKKSFVSAKKKYNAVTILEWGSKHIEEQQRILSLIPNVVQQDKYFINRSLTGYKLADYIAIASDHVKQSFIERGISEHKLIQNPYGVDLSMFAPTELSSEKNYDIIMVGGWSYRKGCDLLIEYFKETELTFLHVGPIVDLSFPDRNNMTHVDSVDQKKLIDYYKKAKIFVLVSREEGLAMVQSQALVCGLPIVCTKDTGGRDLRNILKDKKWIIEMENFTFQDLDKGIKEALSLAQNQTGFRSYSTGVSSYLNWKAYGERYNKNLEQILKLN</sequence>
<dbReference type="Proteomes" id="UP000247681">
    <property type="component" value="Unassembled WGS sequence"/>
</dbReference>
<proteinExistence type="predicted"/>
<dbReference type="InterPro" id="IPR001296">
    <property type="entry name" value="Glyco_trans_1"/>
</dbReference>
<dbReference type="PANTHER" id="PTHR12526:SF510">
    <property type="entry name" value="D-INOSITOL 3-PHOSPHATE GLYCOSYLTRANSFERASE"/>
    <property type="match status" value="1"/>
</dbReference>
<dbReference type="SUPFAM" id="SSF53756">
    <property type="entry name" value="UDP-Glycosyltransferase/glycogen phosphorylase"/>
    <property type="match status" value="1"/>
</dbReference>
<feature type="domain" description="Glycosyl transferase family 1" evidence="3">
    <location>
        <begin position="197"/>
        <end position="337"/>
    </location>
</feature>
<evidence type="ECO:0000313" key="4">
    <source>
        <dbReference type="EMBL" id="PXY45700.1"/>
    </source>
</evidence>
<dbReference type="OrthoDB" id="596635at2"/>
<dbReference type="EMBL" id="QJHL01000001">
    <property type="protein sequence ID" value="PXY45700.1"/>
    <property type="molecule type" value="Genomic_DNA"/>
</dbReference>
<evidence type="ECO:0000256" key="1">
    <source>
        <dbReference type="ARBA" id="ARBA00022676"/>
    </source>
</evidence>
<dbReference type="GO" id="GO:0016757">
    <property type="term" value="F:glycosyltransferase activity"/>
    <property type="evidence" value="ECO:0007669"/>
    <property type="project" value="UniProtKB-KW"/>
</dbReference>